<name>A0A395GNE7_9EURO</name>
<dbReference type="AlphaFoldDB" id="A0A395GNE7"/>
<keyword evidence="2" id="KW-1185">Reference proteome</keyword>
<dbReference type="RefSeq" id="XP_025569871.1">
    <property type="nucleotide sequence ID" value="XM_025721788.1"/>
</dbReference>
<dbReference type="EMBL" id="KZ824490">
    <property type="protein sequence ID" value="RAK95543.1"/>
    <property type="molecule type" value="Genomic_DNA"/>
</dbReference>
<accession>A0A395GNE7</accession>
<reference evidence="1 2" key="1">
    <citation type="submission" date="2018-02" db="EMBL/GenBank/DDBJ databases">
        <title>The genomes of Aspergillus section Nigri reveals drivers in fungal speciation.</title>
        <authorList>
            <consortium name="DOE Joint Genome Institute"/>
            <person name="Vesth T.C."/>
            <person name="Nybo J."/>
            <person name="Theobald S."/>
            <person name="Brandl J."/>
            <person name="Frisvad J.C."/>
            <person name="Nielsen K.F."/>
            <person name="Lyhne E.K."/>
            <person name="Kogle M.E."/>
            <person name="Kuo A."/>
            <person name="Riley R."/>
            <person name="Clum A."/>
            <person name="Nolan M."/>
            <person name="Lipzen A."/>
            <person name="Salamov A."/>
            <person name="Henrissat B."/>
            <person name="Wiebenga A."/>
            <person name="De vries R.P."/>
            <person name="Grigoriev I.V."/>
            <person name="Mortensen U.H."/>
            <person name="Andersen M.R."/>
            <person name="Baker S.E."/>
        </authorList>
    </citation>
    <scope>NUCLEOTIDE SEQUENCE [LARGE SCALE GENOMIC DNA]</scope>
    <source>
        <strain evidence="1 2">CBS 121593</strain>
    </source>
</reference>
<dbReference type="VEuPathDB" id="FungiDB:BO80DRAFT_450116"/>
<protein>
    <submittedName>
        <fullName evidence="1">Uncharacterized protein</fullName>
    </submittedName>
</protein>
<evidence type="ECO:0000313" key="1">
    <source>
        <dbReference type="EMBL" id="RAK95543.1"/>
    </source>
</evidence>
<dbReference type="GeneID" id="37226653"/>
<proteinExistence type="predicted"/>
<dbReference type="OrthoDB" id="5234589at2759"/>
<sequence length="91" mass="10269">MDPTLPNSKAITVPVPTITLTSEDQHKTIPVTDITHFVVQDTLRVVEVDFMKPQPGERLNVFWKPARGIICQKVQEWLEYLYGQAVDGSSC</sequence>
<dbReference type="Proteomes" id="UP000249402">
    <property type="component" value="Unassembled WGS sequence"/>
</dbReference>
<organism evidence="1 2">
    <name type="scientific">Aspergillus ibericus CBS 121593</name>
    <dbReference type="NCBI Taxonomy" id="1448316"/>
    <lineage>
        <taxon>Eukaryota</taxon>
        <taxon>Fungi</taxon>
        <taxon>Dikarya</taxon>
        <taxon>Ascomycota</taxon>
        <taxon>Pezizomycotina</taxon>
        <taxon>Eurotiomycetes</taxon>
        <taxon>Eurotiomycetidae</taxon>
        <taxon>Eurotiales</taxon>
        <taxon>Aspergillaceae</taxon>
        <taxon>Aspergillus</taxon>
        <taxon>Aspergillus subgen. Circumdati</taxon>
    </lineage>
</organism>
<evidence type="ECO:0000313" key="2">
    <source>
        <dbReference type="Proteomes" id="UP000249402"/>
    </source>
</evidence>
<gene>
    <name evidence="1" type="ORF">BO80DRAFT_450116</name>
</gene>